<dbReference type="HOGENOM" id="CLU_000288_125_8_1"/>
<dbReference type="Proteomes" id="UP000054342">
    <property type="component" value="Unassembled WGS sequence"/>
</dbReference>
<dbReference type="PANTHER" id="PTHR47691:SF3">
    <property type="entry name" value="HTH-TYPE TRANSCRIPTIONAL REGULATOR RV0890C-RELATED"/>
    <property type="match status" value="1"/>
</dbReference>
<evidence type="ECO:0000259" key="1">
    <source>
        <dbReference type="Pfam" id="PF25000"/>
    </source>
</evidence>
<organism evidence="2 3">
    <name type="scientific">Exophiala xenobiotica</name>
    <dbReference type="NCBI Taxonomy" id="348802"/>
    <lineage>
        <taxon>Eukaryota</taxon>
        <taxon>Fungi</taxon>
        <taxon>Dikarya</taxon>
        <taxon>Ascomycota</taxon>
        <taxon>Pezizomycotina</taxon>
        <taxon>Eurotiomycetes</taxon>
        <taxon>Chaetothyriomycetidae</taxon>
        <taxon>Chaetothyriales</taxon>
        <taxon>Herpotrichiellaceae</taxon>
        <taxon>Exophiala</taxon>
    </lineage>
</organism>
<reference evidence="2 3" key="1">
    <citation type="submission" date="2015-01" db="EMBL/GenBank/DDBJ databases">
        <title>The Genome Sequence of Exophiala xenobiotica CBS118157.</title>
        <authorList>
            <consortium name="The Broad Institute Genomics Platform"/>
            <person name="Cuomo C."/>
            <person name="de Hoog S."/>
            <person name="Gorbushina A."/>
            <person name="Stielow B."/>
            <person name="Teixiera M."/>
            <person name="Abouelleil A."/>
            <person name="Chapman S.B."/>
            <person name="Priest M."/>
            <person name="Young S.K."/>
            <person name="Wortman J."/>
            <person name="Nusbaum C."/>
            <person name="Birren B."/>
        </authorList>
    </citation>
    <scope>NUCLEOTIDE SEQUENCE [LARGE SCALE GENOMIC DNA]</scope>
    <source>
        <strain evidence="2 3">CBS 118157</strain>
    </source>
</reference>
<dbReference type="AlphaFoldDB" id="A0A0D2EVS4"/>
<dbReference type="InterPro" id="IPR027417">
    <property type="entry name" value="P-loop_NTPase"/>
</dbReference>
<dbReference type="RefSeq" id="XP_013320397.1">
    <property type="nucleotide sequence ID" value="XM_013464943.1"/>
</dbReference>
<protein>
    <recommendedName>
        <fullName evidence="1">DUF7779 domain-containing protein</fullName>
    </recommendedName>
</protein>
<gene>
    <name evidence="2" type="ORF">PV05_00079</name>
</gene>
<evidence type="ECO:0000313" key="2">
    <source>
        <dbReference type="EMBL" id="KIW59813.1"/>
    </source>
</evidence>
<proteinExistence type="predicted"/>
<dbReference type="InterPro" id="IPR056681">
    <property type="entry name" value="DUF7779"/>
</dbReference>
<dbReference type="OrthoDB" id="1658288at2759"/>
<dbReference type="Pfam" id="PF25000">
    <property type="entry name" value="DUF7779"/>
    <property type="match status" value="1"/>
</dbReference>
<keyword evidence="3" id="KW-1185">Reference proteome</keyword>
<dbReference type="SUPFAM" id="SSF52540">
    <property type="entry name" value="P-loop containing nucleoside triphosphate hydrolases"/>
    <property type="match status" value="1"/>
</dbReference>
<dbReference type="GeneID" id="25321987"/>
<dbReference type="EMBL" id="KN847317">
    <property type="protein sequence ID" value="KIW59813.1"/>
    <property type="molecule type" value="Genomic_DNA"/>
</dbReference>
<dbReference type="STRING" id="348802.A0A0D2EVS4"/>
<feature type="domain" description="DUF7779" evidence="1">
    <location>
        <begin position="343"/>
        <end position="413"/>
    </location>
</feature>
<dbReference type="Gene3D" id="3.40.50.300">
    <property type="entry name" value="P-loop containing nucleotide triphosphate hydrolases"/>
    <property type="match status" value="1"/>
</dbReference>
<dbReference type="PANTHER" id="PTHR47691">
    <property type="entry name" value="REGULATOR-RELATED"/>
    <property type="match status" value="1"/>
</dbReference>
<name>A0A0D2EVS4_9EURO</name>
<evidence type="ECO:0000313" key="3">
    <source>
        <dbReference type="Proteomes" id="UP000054342"/>
    </source>
</evidence>
<sequence length="524" mass="59351">MQRSNVPTRDRRKDYAEEDRSLRAIQEMIPALAEGQVSGNEGPVDATQPIFTVPFQRNPYFVPRHDILSQIETAVYERGTVVLCGPSGTGKSQIAIEYAYRFRDRFLRANVLWIYAANDNQILRTYGLLTQRCRLPALETCPLNISQILDNWIQREDATSDHEPWLMIWDDLLLGPGAEESCRGKRPLVERSAQALASFHKLLDRSTSRHGALMVTARSLEGWTSIDSDKTHVKVGSFSREQSQQLLRVRRPDTWSEPQSSEVIRFSLNSLDDVPLAITYTIAAIPRYGGLLVTEAVDAIQERDEFGEESVDAELQMLYHPRSWPRSTLKAWNAAFRLLRGHDRQAVDLLSVISLLDSQHIPIFLLATAEARRASVVEAIAAMLRYSLIVVEREPGFLSVHPLIQVFVRCWLKKKGCFLTTARRTLRSTASLFTEGDTKTTEKLTQLIPHTKTVLQHNLGVEESADCADLLHYIAHYEWNLGNTVEAYKYAFHACDFRRRLLGEEADETLASSSLMAVLLRSLG</sequence>
<accession>A0A0D2EVS4</accession>